<dbReference type="PRINTS" id="PR00598">
    <property type="entry name" value="HTHMARR"/>
</dbReference>
<dbReference type="SUPFAM" id="SSF46785">
    <property type="entry name" value="Winged helix' DNA-binding domain"/>
    <property type="match status" value="1"/>
</dbReference>
<evidence type="ECO:0000313" key="2">
    <source>
        <dbReference type="EMBL" id="AVM02053.1"/>
    </source>
</evidence>
<dbReference type="PANTHER" id="PTHR33164">
    <property type="entry name" value="TRANSCRIPTIONAL REGULATOR, MARR FAMILY"/>
    <property type="match status" value="1"/>
</dbReference>
<accession>A0A2S0KK61</accession>
<dbReference type="Gene3D" id="1.10.10.10">
    <property type="entry name" value="Winged helix-like DNA-binding domain superfamily/Winged helix DNA-binding domain"/>
    <property type="match status" value="1"/>
</dbReference>
<organism evidence="2 3">
    <name type="scientific">Gordonia iterans</name>
    <dbReference type="NCBI Taxonomy" id="1004901"/>
    <lineage>
        <taxon>Bacteria</taxon>
        <taxon>Bacillati</taxon>
        <taxon>Actinomycetota</taxon>
        <taxon>Actinomycetes</taxon>
        <taxon>Mycobacteriales</taxon>
        <taxon>Gordoniaceae</taxon>
        <taxon>Gordonia</taxon>
    </lineage>
</organism>
<proteinExistence type="predicted"/>
<evidence type="ECO:0000259" key="1">
    <source>
        <dbReference type="PROSITE" id="PS50995"/>
    </source>
</evidence>
<dbReference type="Pfam" id="PF12802">
    <property type="entry name" value="MarR_2"/>
    <property type="match status" value="1"/>
</dbReference>
<dbReference type="GO" id="GO:0003700">
    <property type="term" value="F:DNA-binding transcription factor activity"/>
    <property type="evidence" value="ECO:0007669"/>
    <property type="project" value="InterPro"/>
</dbReference>
<gene>
    <name evidence="2" type="ORF">C6V83_05920</name>
</gene>
<dbReference type="EMBL" id="CP027433">
    <property type="protein sequence ID" value="AVM02053.1"/>
    <property type="molecule type" value="Genomic_DNA"/>
</dbReference>
<dbReference type="AlphaFoldDB" id="A0A2S0KK61"/>
<dbReference type="Proteomes" id="UP000239814">
    <property type="component" value="Chromosome"/>
</dbReference>
<dbReference type="SMART" id="SM00347">
    <property type="entry name" value="HTH_MARR"/>
    <property type="match status" value="1"/>
</dbReference>
<dbReference type="PROSITE" id="PS50995">
    <property type="entry name" value="HTH_MARR_2"/>
    <property type="match status" value="1"/>
</dbReference>
<reference evidence="2 3" key="1">
    <citation type="submission" date="2018-03" db="EMBL/GenBank/DDBJ databases">
        <title>Characteristics and genome of n-alkane degrading marine bacteria Gordonia iterans isolated from crude oil contaminated in Tae-an, South Korea.</title>
        <authorList>
            <person name="Lee S.-S."/>
            <person name="Kim H."/>
        </authorList>
    </citation>
    <scope>NUCLEOTIDE SEQUENCE [LARGE SCALE GENOMIC DNA]</scope>
    <source>
        <strain evidence="2 3">Co17</strain>
    </source>
</reference>
<dbReference type="InterPro" id="IPR000835">
    <property type="entry name" value="HTH_MarR-typ"/>
</dbReference>
<dbReference type="InterPro" id="IPR036388">
    <property type="entry name" value="WH-like_DNA-bd_sf"/>
</dbReference>
<evidence type="ECO:0000313" key="3">
    <source>
        <dbReference type="Proteomes" id="UP000239814"/>
    </source>
</evidence>
<dbReference type="OrthoDB" id="8635520at2"/>
<feature type="domain" description="HTH marR-type" evidence="1">
    <location>
        <begin position="9"/>
        <end position="145"/>
    </location>
</feature>
<dbReference type="KEGG" id="git:C6V83_05920"/>
<dbReference type="InterPro" id="IPR039422">
    <property type="entry name" value="MarR/SlyA-like"/>
</dbReference>
<name>A0A2S0KK61_9ACTN</name>
<dbReference type="GO" id="GO:0006950">
    <property type="term" value="P:response to stress"/>
    <property type="evidence" value="ECO:0007669"/>
    <property type="project" value="TreeGrafter"/>
</dbReference>
<protein>
    <submittedName>
        <fullName evidence="2">MarR family transcriptional regulator</fullName>
    </submittedName>
</protein>
<dbReference type="PANTHER" id="PTHR33164:SF99">
    <property type="entry name" value="MARR FAMILY REGULATORY PROTEIN"/>
    <property type="match status" value="1"/>
</dbReference>
<sequence>MPIEDADPRGPAWRLFIETSARLTTALDDDLRRVSGMSLADYHVLLLLSEAPDRRLRMKELAQRMVFSASRLTYQVDQLCSRGWLRREPVPEDRRGNYAILTDAGREAFAAAARDHILLVHALFHDALSADDGRRLAQLMQRLAAHLDTKDDS</sequence>
<dbReference type="InterPro" id="IPR036390">
    <property type="entry name" value="WH_DNA-bd_sf"/>
</dbReference>
<keyword evidence="3" id="KW-1185">Reference proteome</keyword>